<dbReference type="AlphaFoldDB" id="A0A5J6WG96"/>
<evidence type="ECO:0000256" key="4">
    <source>
        <dbReference type="ARBA" id="ARBA00022833"/>
    </source>
</evidence>
<keyword evidence="2" id="KW-0479">Metal-binding</keyword>
<dbReference type="FunFam" id="3.60.15.30:FF:000001">
    <property type="entry name" value="Alkyl/aryl-sulfatase BDS1"/>
    <property type="match status" value="1"/>
</dbReference>
<dbReference type="SUPFAM" id="SSF55718">
    <property type="entry name" value="SCP-like"/>
    <property type="match status" value="1"/>
</dbReference>
<organism evidence="10 11">
    <name type="scientific">Moritella marina ATCC 15381</name>
    <dbReference type="NCBI Taxonomy" id="1202962"/>
    <lineage>
        <taxon>Bacteria</taxon>
        <taxon>Pseudomonadati</taxon>
        <taxon>Pseudomonadota</taxon>
        <taxon>Gammaproteobacteria</taxon>
        <taxon>Alteromonadales</taxon>
        <taxon>Moritellaceae</taxon>
        <taxon>Moritella</taxon>
    </lineage>
</organism>
<protein>
    <recommendedName>
        <fullName evidence="7">Linear primary-alkylsulfatase</fullName>
        <ecNumber evidence="6">3.1.6.21</ecNumber>
    </recommendedName>
    <alternativeName>
        <fullName evidence="8">Type III linear primary-alkylsulfatase</fullName>
    </alternativeName>
</protein>
<dbReference type="InterPro" id="IPR029229">
    <property type="entry name" value="Alkyl_sulf_C"/>
</dbReference>
<evidence type="ECO:0000256" key="7">
    <source>
        <dbReference type="ARBA" id="ARBA00068034"/>
    </source>
</evidence>
<dbReference type="FunFam" id="1.25.40.880:FF:000001">
    <property type="entry name" value="SDS hydrolase SdsA1"/>
    <property type="match status" value="1"/>
</dbReference>
<dbReference type="EMBL" id="CP044399">
    <property type="protein sequence ID" value="QFI36986.1"/>
    <property type="molecule type" value="Genomic_DNA"/>
</dbReference>
<evidence type="ECO:0000259" key="9">
    <source>
        <dbReference type="SMART" id="SM00849"/>
    </source>
</evidence>
<evidence type="ECO:0000256" key="3">
    <source>
        <dbReference type="ARBA" id="ARBA00022801"/>
    </source>
</evidence>
<keyword evidence="3 10" id="KW-0378">Hydrolase</keyword>
<dbReference type="RefSeq" id="WP_019439937.1">
    <property type="nucleotide sequence ID" value="NZ_ALOE01000005.1"/>
</dbReference>
<dbReference type="SMART" id="SM00849">
    <property type="entry name" value="Lactamase_B"/>
    <property type="match status" value="1"/>
</dbReference>
<evidence type="ECO:0000256" key="6">
    <source>
        <dbReference type="ARBA" id="ARBA00066568"/>
    </source>
</evidence>
<evidence type="ECO:0000256" key="5">
    <source>
        <dbReference type="ARBA" id="ARBA00033751"/>
    </source>
</evidence>
<dbReference type="InterPro" id="IPR038536">
    <property type="entry name" value="Alkyl/aryl-sulf_dimr_sf"/>
</dbReference>
<comment type="cofactor">
    <cofactor evidence="1">
        <name>Zn(2+)</name>
        <dbReference type="ChEBI" id="CHEBI:29105"/>
    </cofactor>
</comment>
<dbReference type="PANTHER" id="PTHR43223">
    <property type="entry name" value="ALKYL/ARYL-SULFATASE"/>
    <property type="match status" value="1"/>
</dbReference>
<dbReference type="GO" id="GO:0046872">
    <property type="term" value="F:metal ion binding"/>
    <property type="evidence" value="ECO:0007669"/>
    <property type="project" value="UniProtKB-KW"/>
</dbReference>
<dbReference type="InterPro" id="IPR029228">
    <property type="entry name" value="Alkyl_sulf_dimr"/>
</dbReference>
<dbReference type="InterPro" id="IPR036527">
    <property type="entry name" value="SCP2_sterol-bd_dom_sf"/>
</dbReference>
<keyword evidence="11" id="KW-1185">Reference proteome</keyword>
<accession>A0A5J6WG96</accession>
<dbReference type="KEGG" id="mmaa:FR932_03665"/>
<dbReference type="Gene3D" id="1.25.40.880">
    <property type="entry name" value="Alkyl sulfatase, dimerisation domain"/>
    <property type="match status" value="1"/>
</dbReference>
<dbReference type="Pfam" id="PF14863">
    <property type="entry name" value="Alkyl_sulf_dimr"/>
    <property type="match status" value="1"/>
</dbReference>
<dbReference type="GO" id="GO:0018741">
    <property type="term" value="F:linear primary-alkylsulfatase activity"/>
    <property type="evidence" value="ECO:0007669"/>
    <property type="project" value="UniProtKB-EC"/>
</dbReference>
<sequence>MFNKKNLSAQIQNVIYNKIKLKKHLPLAIIASGSLFLAACGPSSDDKTSSTGPDEYGFTPASEYTLESNNAVLEELPFENKQDFSDANRGFIATLPEYVVKYTDGSTIMDLSDYDFIEGDAPGSVNPSLWRQAKLNNINGLFKVTDGIYQVRGFDLANMTVIEGKKGWIIVDPLTTSETAKKALDFVNEQLGFRPVSTIVFTHSHMDHFGGVNGLLAAAGNDVANIEVVAPGGFMEEATNENIIAGPAMSKRASYMYGNLLPRSERGHVDAGLGKAVPFGTFSILAPTLTVNTDETHTIDGVEFEFHIVSGTEAPSEFTFYLPKMKAYCGAEMVSKTMHNLYTLRGAHVRDAVLWSKSIDEAIEEQKDAEIYFGTHHWPVWGQDNINEFLVSQRDTYKYIHDQSVRMINNGLTPKEIAEEIEMPPALSNTFSSRGYYGTVKHNAKAIYQGYLGWYDANPVNLDPLPEYESAAKYVKLMGGADAVIINAQAAYDEGEYRWSAELLNHVVFADADNKDAKELLASNYDQLGYQAESAPWRDVYLSGAYELRHGAADKVIDLASMKVIMLETPVDKFFESMAARLNGPEAFGEEFTLNINFTDLDKNYVLELENAVLRHKLAPKDKTADATMNITHDLFVDLVIGVAGVSEVLTSDDLSLEGSKLGLISFFALLDQPEGVFNIVTP</sequence>
<dbReference type="InterPro" id="IPR001279">
    <property type="entry name" value="Metallo-B-lactamas"/>
</dbReference>
<dbReference type="InterPro" id="IPR052195">
    <property type="entry name" value="Bact_Alkyl/Aryl-Sulfatase"/>
</dbReference>
<reference evidence="10 11" key="1">
    <citation type="submission" date="2019-09" db="EMBL/GenBank/DDBJ databases">
        <title>Hybrid Assembly of the complete Genome of the Deep-Sea Bacterium Moritella marina from long Nanopore and Illumina reads.</title>
        <authorList>
            <person name="Magin S."/>
            <person name="Georgoulis A."/>
            <person name="Papadimitriou K."/>
            <person name="Iliakis G."/>
            <person name="Vorgias C.E."/>
        </authorList>
    </citation>
    <scope>NUCLEOTIDE SEQUENCE [LARGE SCALE GENOMIC DNA]</scope>
    <source>
        <strain evidence="10 11">MP-1</strain>
    </source>
</reference>
<proteinExistence type="inferred from homology"/>
<feature type="domain" description="Metallo-beta-lactamase" evidence="9">
    <location>
        <begin position="156"/>
        <end position="376"/>
    </location>
</feature>
<dbReference type="Proteomes" id="UP000327424">
    <property type="component" value="Chromosome"/>
</dbReference>
<dbReference type="EC" id="3.1.6.21" evidence="6"/>
<comment type="similarity">
    <text evidence="5">Belongs to the metallo-beta-lactamase superfamily. Type III sulfatase family.</text>
</comment>
<evidence type="ECO:0000313" key="10">
    <source>
        <dbReference type="EMBL" id="QFI36986.1"/>
    </source>
</evidence>
<gene>
    <name evidence="10" type="ORF">FR932_03665</name>
</gene>
<dbReference type="InterPro" id="IPR036866">
    <property type="entry name" value="RibonucZ/Hydroxyglut_hydro"/>
</dbReference>
<dbReference type="Pfam" id="PF14864">
    <property type="entry name" value="Alkyl_sulf_C"/>
    <property type="match status" value="1"/>
</dbReference>
<dbReference type="Pfam" id="PF00753">
    <property type="entry name" value="Lactamase_B"/>
    <property type="match status" value="1"/>
</dbReference>
<evidence type="ECO:0000256" key="1">
    <source>
        <dbReference type="ARBA" id="ARBA00001947"/>
    </source>
</evidence>
<dbReference type="Gene3D" id="3.30.1050.10">
    <property type="entry name" value="SCP2 sterol-binding domain"/>
    <property type="match status" value="1"/>
</dbReference>
<dbReference type="GO" id="GO:0018909">
    <property type="term" value="P:dodecyl sulfate metabolic process"/>
    <property type="evidence" value="ECO:0007669"/>
    <property type="project" value="InterPro"/>
</dbReference>
<keyword evidence="4" id="KW-0862">Zinc</keyword>
<name>A0A5J6WG96_MORMI</name>
<dbReference type="OrthoDB" id="9815874at2"/>
<evidence type="ECO:0000313" key="11">
    <source>
        <dbReference type="Proteomes" id="UP000327424"/>
    </source>
</evidence>
<dbReference type="InterPro" id="IPR044097">
    <property type="entry name" value="Bds1/SdsA1_MBL-fold"/>
</dbReference>
<evidence type="ECO:0000256" key="2">
    <source>
        <dbReference type="ARBA" id="ARBA00022723"/>
    </source>
</evidence>
<dbReference type="Gene3D" id="3.60.15.30">
    <property type="entry name" value="Metallo-beta-lactamase domain"/>
    <property type="match status" value="1"/>
</dbReference>
<dbReference type="CDD" id="cd07710">
    <property type="entry name" value="arylsulfatase_Sdsa1-like_MBL-fold"/>
    <property type="match status" value="1"/>
</dbReference>
<dbReference type="PANTHER" id="PTHR43223:SF1">
    <property type="entry name" value="ALKYL_ARYL-SULFATASE BDS1"/>
    <property type="match status" value="1"/>
</dbReference>
<dbReference type="GO" id="GO:0046983">
    <property type="term" value="F:protein dimerization activity"/>
    <property type="evidence" value="ECO:0007669"/>
    <property type="project" value="InterPro"/>
</dbReference>
<evidence type="ECO:0000256" key="8">
    <source>
        <dbReference type="ARBA" id="ARBA00075789"/>
    </source>
</evidence>
<dbReference type="SUPFAM" id="SSF56281">
    <property type="entry name" value="Metallo-hydrolase/oxidoreductase"/>
    <property type="match status" value="1"/>
</dbReference>